<feature type="transmembrane region" description="Helical" evidence="1">
    <location>
        <begin position="70"/>
        <end position="90"/>
    </location>
</feature>
<name>A0AAD4PTT2_9EURO</name>
<comment type="caution">
    <text evidence="3">The sequence shown here is derived from an EMBL/GenBank/DDBJ whole genome shotgun (WGS) entry which is preliminary data.</text>
</comment>
<keyword evidence="4" id="KW-1185">Reference proteome</keyword>
<dbReference type="PANTHER" id="PTHR42109:SF2">
    <property type="entry name" value="INTEGRAL MEMBRANE PROTEIN"/>
    <property type="match status" value="1"/>
</dbReference>
<dbReference type="AlphaFoldDB" id="A0AAD4PTT2"/>
<feature type="transmembrane region" description="Helical" evidence="1">
    <location>
        <begin position="39"/>
        <end position="58"/>
    </location>
</feature>
<dbReference type="Proteomes" id="UP001201262">
    <property type="component" value="Unassembled WGS sequence"/>
</dbReference>
<dbReference type="EMBL" id="JAJTJA010000012">
    <property type="protein sequence ID" value="KAH8691340.1"/>
    <property type="molecule type" value="Genomic_DNA"/>
</dbReference>
<feature type="transmembrane region" description="Helical" evidence="1">
    <location>
        <begin position="149"/>
        <end position="170"/>
    </location>
</feature>
<feature type="domain" description="DUF7702" evidence="2">
    <location>
        <begin position="5"/>
        <end position="244"/>
    </location>
</feature>
<accession>A0AAD4PTT2</accession>
<feature type="transmembrane region" description="Helical" evidence="1">
    <location>
        <begin position="6"/>
        <end position="27"/>
    </location>
</feature>
<organism evidence="3 4">
    <name type="scientific">Talaromyces proteolyticus</name>
    <dbReference type="NCBI Taxonomy" id="1131652"/>
    <lineage>
        <taxon>Eukaryota</taxon>
        <taxon>Fungi</taxon>
        <taxon>Dikarya</taxon>
        <taxon>Ascomycota</taxon>
        <taxon>Pezizomycotina</taxon>
        <taxon>Eurotiomycetes</taxon>
        <taxon>Eurotiomycetidae</taxon>
        <taxon>Eurotiales</taxon>
        <taxon>Trichocomaceae</taxon>
        <taxon>Talaromyces</taxon>
        <taxon>Talaromyces sect. Bacilispori</taxon>
    </lineage>
</organism>
<gene>
    <name evidence="3" type="ORF">BGW36DRAFT_305477</name>
</gene>
<feature type="transmembrane region" description="Helical" evidence="1">
    <location>
        <begin position="182"/>
        <end position="202"/>
    </location>
</feature>
<evidence type="ECO:0000256" key="1">
    <source>
        <dbReference type="SAM" id="Phobius"/>
    </source>
</evidence>
<evidence type="ECO:0000313" key="3">
    <source>
        <dbReference type="EMBL" id="KAH8691340.1"/>
    </source>
</evidence>
<reference evidence="3" key="1">
    <citation type="submission" date="2021-12" db="EMBL/GenBank/DDBJ databases">
        <title>Convergent genome expansion in fungi linked to evolution of root-endophyte symbiosis.</title>
        <authorList>
            <consortium name="DOE Joint Genome Institute"/>
            <person name="Ke Y.-H."/>
            <person name="Bonito G."/>
            <person name="Liao H.-L."/>
            <person name="Looney B."/>
            <person name="Rojas-Flechas A."/>
            <person name="Nash J."/>
            <person name="Hameed K."/>
            <person name="Schadt C."/>
            <person name="Martin F."/>
            <person name="Crous P.W."/>
            <person name="Miettinen O."/>
            <person name="Magnuson J.K."/>
            <person name="Labbe J."/>
            <person name="Jacobson D."/>
            <person name="Doktycz M.J."/>
            <person name="Veneault-Fourrey C."/>
            <person name="Kuo A."/>
            <person name="Mondo S."/>
            <person name="Calhoun S."/>
            <person name="Riley R."/>
            <person name="Ohm R."/>
            <person name="LaButti K."/>
            <person name="Andreopoulos B."/>
            <person name="Pangilinan J."/>
            <person name="Nolan M."/>
            <person name="Tritt A."/>
            <person name="Clum A."/>
            <person name="Lipzen A."/>
            <person name="Daum C."/>
            <person name="Barry K."/>
            <person name="Grigoriev I.V."/>
            <person name="Vilgalys R."/>
        </authorList>
    </citation>
    <scope>NUCLEOTIDE SEQUENCE</scope>
    <source>
        <strain evidence="3">PMI_201</strain>
    </source>
</reference>
<keyword evidence="1" id="KW-0812">Transmembrane</keyword>
<keyword evidence="1" id="KW-1133">Transmembrane helix</keyword>
<evidence type="ECO:0000313" key="4">
    <source>
        <dbReference type="Proteomes" id="UP001201262"/>
    </source>
</evidence>
<dbReference type="PANTHER" id="PTHR42109">
    <property type="entry name" value="UNPLACED GENOMIC SCAFFOLD UM_SCAF_CONTIG_1.265, WHOLE GENOME SHOTGUN SEQUENCE"/>
    <property type="match status" value="1"/>
</dbReference>
<proteinExistence type="predicted"/>
<dbReference type="InterPro" id="IPR056119">
    <property type="entry name" value="DUF7702"/>
</dbReference>
<dbReference type="GeneID" id="70242357"/>
<protein>
    <recommendedName>
        <fullName evidence="2">DUF7702 domain-containing protein</fullName>
    </recommendedName>
</protein>
<keyword evidence="1" id="KW-0472">Membrane</keyword>
<dbReference type="RefSeq" id="XP_046067432.1">
    <property type="nucleotide sequence ID" value="XM_046212070.1"/>
</dbReference>
<feature type="transmembrane region" description="Helical" evidence="1">
    <location>
        <begin position="110"/>
        <end position="129"/>
    </location>
</feature>
<evidence type="ECO:0000259" key="2">
    <source>
        <dbReference type="Pfam" id="PF24800"/>
    </source>
</evidence>
<feature type="transmembrane region" description="Helical" evidence="1">
    <location>
        <begin position="222"/>
        <end position="244"/>
    </location>
</feature>
<sequence length="296" mass="32314">MILTTEHIAIAELVVYIPVALVSIFVVLRHGFHRQLGWIYLFVLSGIRIAGGVMEIRSHNDPSNTTDMEWGIILQSVGLSPLLLSSLGLLKRVAGIYSKRATATSRRSRAVQLLHVPALIALVLSIMGGTDQFSSNVSDHSSGKTETRAGVLLFLAVYICLFLLCMITFPDTGVMQSSQKRIFVCVLIALPLIAVRLLYSLIGDFNNDPNNQFSIVNGNPTIQLTMATIEELLVVVMYAIVGVVTPRSLGPANYGGRYTPASLPYRSDPECNPEAVNAARYATQNGYGGNVYDNRR</sequence>
<dbReference type="Pfam" id="PF24800">
    <property type="entry name" value="DUF7702"/>
    <property type="match status" value="1"/>
</dbReference>